<dbReference type="EMBL" id="SWLE01000016">
    <property type="protein sequence ID" value="TNM90616.1"/>
    <property type="molecule type" value="Genomic_DNA"/>
</dbReference>
<keyword evidence="6 10" id="KW-0472">Membrane</keyword>
<dbReference type="SUPFAM" id="SSF81321">
    <property type="entry name" value="Family A G protein-coupled receptor-like"/>
    <property type="match status" value="1"/>
</dbReference>
<dbReference type="Proteomes" id="UP000516260">
    <property type="component" value="Chromosome 3"/>
</dbReference>
<evidence type="ECO:0000256" key="9">
    <source>
        <dbReference type="RuleBase" id="RU000688"/>
    </source>
</evidence>
<keyword evidence="7 9" id="KW-0675">Receptor</keyword>
<evidence type="ECO:0000259" key="11">
    <source>
        <dbReference type="PROSITE" id="PS50262"/>
    </source>
</evidence>
<dbReference type="PROSITE" id="PS00237">
    <property type="entry name" value="G_PROTEIN_RECEP_F1_1"/>
    <property type="match status" value="1"/>
</dbReference>
<evidence type="ECO:0000256" key="4">
    <source>
        <dbReference type="ARBA" id="ARBA00022989"/>
    </source>
</evidence>
<evidence type="ECO:0000256" key="2">
    <source>
        <dbReference type="ARBA" id="ARBA00022475"/>
    </source>
</evidence>
<protein>
    <recommendedName>
        <fullName evidence="11">G-protein coupled receptors family 1 profile domain-containing protein</fullName>
    </recommendedName>
</protein>
<sequence length="262" mass="30157">MCDGLMTMDVMLCTASIFNLCAISVDRFIAVSVPLNYNRKHVDHRQLVLLSATWLLALAVASPVIFGINNVPDRDPSACKLEDNNYVVYSSVCSFFIPCPIMVLLYFGVFRGLKRWEETRKVKLRSSIEAFIERDLAQSRLDDTDDDMQQEIPYPRQYRENSVPTVTFSHQLHGKKRAKINKRERKAMRVLPVVVGCFLFCWTPFFVVHTTRALCLTCHIPPGLMSTVTWLGYVNSALNPIIYTIFNTEFKKFFKKFFRASC</sequence>
<keyword evidence="5 9" id="KW-0297">G-protein coupled receptor</keyword>
<evidence type="ECO:0000256" key="1">
    <source>
        <dbReference type="ARBA" id="ARBA00004651"/>
    </source>
</evidence>
<dbReference type="PANTHER" id="PTHR24248:SF143">
    <property type="entry name" value="D(4) DOPAMINE RECEPTOR"/>
    <property type="match status" value="1"/>
</dbReference>
<dbReference type="GO" id="GO:0004930">
    <property type="term" value="F:G protein-coupled receptor activity"/>
    <property type="evidence" value="ECO:0007669"/>
    <property type="project" value="UniProtKB-KW"/>
</dbReference>
<name>A0A4Z2BGD8_9TELE</name>
<dbReference type="GO" id="GO:0001591">
    <property type="term" value="F:dopamine neurotransmitter receptor activity, coupled via Gi/Go"/>
    <property type="evidence" value="ECO:0007669"/>
    <property type="project" value="TreeGrafter"/>
</dbReference>
<dbReference type="GO" id="GO:0051967">
    <property type="term" value="P:negative regulation of synaptic transmission, glutamatergic"/>
    <property type="evidence" value="ECO:0007669"/>
    <property type="project" value="TreeGrafter"/>
</dbReference>
<dbReference type="Gene3D" id="1.20.1070.10">
    <property type="entry name" value="Rhodopsin 7-helix transmembrane proteins"/>
    <property type="match status" value="1"/>
</dbReference>
<evidence type="ECO:0000256" key="3">
    <source>
        <dbReference type="ARBA" id="ARBA00022692"/>
    </source>
</evidence>
<keyword evidence="3 9" id="KW-0812">Transmembrane</keyword>
<keyword evidence="4 10" id="KW-1133">Transmembrane helix</keyword>
<dbReference type="AlphaFoldDB" id="A0A4Z2BGD8"/>
<evidence type="ECO:0000256" key="10">
    <source>
        <dbReference type="SAM" id="Phobius"/>
    </source>
</evidence>
<evidence type="ECO:0000256" key="6">
    <source>
        <dbReference type="ARBA" id="ARBA00023136"/>
    </source>
</evidence>
<comment type="caution">
    <text evidence="12">The sequence shown here is derived from an EMBL/GenBank/DDBJ whole genome shotgun (WGS) entry which is preliminary data.</text>
</comment>
<evidence type="ECO:0000256" key="5">
    <source>
        <dbReference type="ARBA" id="ARBA00023040"/>
    </source>
</evidence>
<comment type="similarity">
    <text evidence="9">Belongs to the G-protein coupled receptor 1 family.</text>
</comment>
<evidence type="ECO:0000256" key="8">
    <source>
        <dbReference type="ARBA" id="ARBA00023224"/>
    </source>
</evidence>
<dbReference type="GO" id="GO:0007195">
    <property type="term" value="P:adenylate cyclase-inhibiting dopamine receptor signaling pathway"/>
    <property type="evidence" value="ECO:0007669"/>
    <property type="project" value="TreeGrafter"/>
</dbReference>
<dbReference type="GO" id="GO:0071875">
    <property type="term" value="P:adrenergic receptor signaling pathway"/>
    <property type="evidence" value="ECO:0007669"/>
    <property type="project" value="UniProtKB-ARBA"/>
</dbReference>
<dbReference type="InterPro" id="IPR017452">
    <property type="entry name" value="GPCR_Rhodpsn_7TM"/>
</dbReference>
<keyword evidence="13" id="KW-1185">Reference proteome</keyword>
<feature type="transmembrane region" description="Helical" evidence="10">
    <location>
        <begin position="228"/>
        <end position="246"/>
    </location>
</feature>
<evidence type="ECO:0000313" key="13">
    <source>
        <dbReference type="Proteomes" id="UP000516260"/>
    </source>
</evidence>
<feature type="transmembrane region" description="Helical" evidence="10">
    <location>
        <begin position="47"/>
        <end position="66"/>
    </location>
</feature>
<dbReference type="GO" id="GO:0060158">
    <property type="term" value="P:phospholipase C-activating dopamine receptor signaling pathway"/>
    <property type="evidence" value="ECO:0007669"/>
    <property type="project" value="TreeGrafter"/>
</dbReference>
<dbReference type="PROSITE" id="PS50262">
    <property type="entry name" value="G_PROTEIN_RECEP_F1_2"/>
    <property type="match status" value="1"/>
</dbReference>
<feature type="domain" description="G-protein coupled receptors family 1 profile" evidence="11">
    <location>
        <begin position="1"/>
        <end position="243"/>
    </location>
</feature>
<feature type="transmembrane region" description="Helical" evidence="10">
    <location>
        <begin position="187"/>
        <end position="208"/>
    </location>
</feature>
<organism evidence="12 13">
    <name type="scientific">Takifugu bimaculatus</name>
    <dbReference type="NCBI Taxonomy" id="433685"/>
    <lineage>
        <taxon>Eukaryota</taxon>
        <taxon>Metazoa</taxon>
        <taxon>Chordata</taxon>
        <taxon>Craniata</taxon>
        <taxon>Vertebrata</taxon>
        <taxon>Euteleostomi</taxon>
        <taxon>Actinopterygii</taxon>
        <taxon>Neopterygii</taxon>
        <taxon>Teleostei</taxon>
        <taxon>Neoteleostei</taxon>
        <taxon>Acanthomorphata</taxon>
        <taxon>Eupercaria</taxon>
        <taxon>Tetraodontiformes</taxon>
        <taxon>Tetradontoidea</taxon>
        <taxon>Tetraodontidae</taxon>
        <taxon>Takifugu</taxon>
    </lineage>
</organism>
<gene>
    <name evidence="12" type="ORF">fugu_002905</name>
</gene>
<dbReference type="PANTHER" id="PTHR24248">
    <property type="entry name" value="ADRENERGIC RECEPTOR-RELATED G-PROTEIN COUPLED RECEPTOR"/>
    <property type="match status" value="1"/>
</dbReference>
<dbReference type="GO" id="GO:0045202">
    <property type="term" value="C:synapse"/>
    <property type="evidence" value="ECO:0007669"/>
    <property type="project" value="GOC"/>
</dbReference>
<feature type="transmembrane region" description="Helical" evidence="10">
    <location>
        <begin position="86"/>
        <end position="110"/>
    </location>
</feature>
<dbReference type="GO" id="GO:0051481">
    <property type="term" value="P:negative regulation of cytosolic calcium ion concentration"/>
    <property type="evidence" value="ECO:0007669"/>
    <property type="project" value="TreeGrafter"/>
</dbReference>
<reference evidence="12 13" key="1">
    <citation type="submission" date="2019-04" db="EMBL/GenBank/DDBJ databases">
        <title>The sequence and de novo assembly of Takifugu bimaculatus genome using PacBio and Hi-C technologies.</title>
        <authorList>
            <person name="Xu P."/>
            <person name="Liu B."/>
            <person name="Zhou Z."/>
        </authorList>
    </citation>
    <scope>NUCLEOTIDE SEQUENCE [LARGE SCALE GENOMIC DNA]</scope>
    <source>
        <strain evidence="12">TB-2018</strain>
        <tissue evidence="12">Muscle</tissue>
    </source>
</reference>
<dbReference type="Pfam" id="PF00001">
    <property type="entry name" value="7tm_1"/>
    <property type="match status" value="1"/>
</dbReference>
<dbReference type="InterPro" id="IPR000276">
    <property type="entry name" value="GPCR_Rhodpsn"/>
</dbReference>
<dbReference type="GO" id="GO:0005886">
    <property type="term" value="C:plasma membrane"/>
    <property type="evidence" value="ECO:0007669"/>
    <property type="project" value="UniProtKB-SubCell"/>
</dbReference>
<evidence type="ECO:0000313" key="12">
    <source>
        <dbReference type="EMBL" id="TNM90616.1"/>
    </source>
</evidence>
<dbReference type="GO" id="GO:0043266">
    <property type="term" value="P:regulation of potassium ion transport"/>
    <property type="evidence" value="ECO:0007669"/>
    <property type="project" value="TreeGrafter"/>
</dbReference>
<keyword evidence="8 9" id="KW-0807">Transducer</keyword>
<dbReference type="GO" id="GO:0014059">
    <property type="term" value="P:regulation of dopamine secretion"/>
    <property type="evidence" value="ECO:0007669"/>
    <property type="project" value="TreeGrafter"/>
</dbReference>
<accession>A0A4Z2BGD8</accession>
<comment type="subcellular location">
    <subcellularLocation>
        <location evidence="1">Cell membrane</location>
        <topology evidence="1">Multi-pass membrane protein</topology>
    </subcellularLocation>
</comment>
<proteinExistence type="inferred from homology"/>
<evidence type="ECO:0000256" key="7">
    <source>
        <dbReference type="ARBA" id="ARBA00023170"/>
    </source>
</evidence>
<dbReference type="PRINTS" id="PR00237">
    <property type="entry name" value="GPCRRHODOPSN"/>
</dbReference>
<keyword evidence="2" id="KW-1003">Cell membrane</keyword>